<dbReference type="RefSeq" id="WP_301228233.1">
    <property type="nucleotide sequence ID" value="NZ_JAROCG010000001.1"/>
</dbReference>
<dbReference type="Proteomes" id="UP001174209">
    <property type="component" value="Unassembled WGS sequence"/>
</dbReference>
<name>A0ABT8K3A3_9MICC</name>
<dbReference type="InterPro" id="IPR010982">
    <property type="entry name" value="Lambda_DNA-bd_dom_sf"/>
</dbReference>
<protein>
    <submittedName>
        <fullName evidence="3">Helix-turn-helix transcriptional regulator</fullName>
    </submittedName>
</protein>
<feature type="region of interest" description="Disordered" evidence="1">
    <location>
        <begin position="84"/>
        <end position="104"/>
    </location>
</feature>
<dbReference type="InterPro" id="IPR001387">
    <property type="entry name" value="Cro/C1-type_HTH"/>
</dbReference>
<gene>
    <name evidence="3" type="ORF">P5G52_13690</name>
</gene>
<dbReference type="SMART" id="SM00530">
    <property type="entry name" value="HTH_XRE"/>
    <property type="match status" value="1"/>
</dbReference>
<feature type="compositionally biased region" description="Polar residues" evidence="1">
    <location>
        <begin position="87"/>
        <end position="104"/>
    </location>
</feature>
<evidence type="ECO:0000256" key="1">
    <source>
        <dbReference type="SAM" id="MobiDB-lite"/>
    </source>
</evidence>
<comment type="caution">
    <text evidence="3">The sequence shown here is derived from an EMBL/GenBank/DDBJ whole genome shotgun (WGS) entry which is preliminary data.</text>
</comment>
<evidence type="ECO:0000313" key="4">
    <source>
        <dbReference type="Proteomes" id="UP001174209"/>
    </source>
</evidence>
<evidence type="ECO:0000313" key="3">
    <source>
        <dbReference type="EMBL" id="MDN4611916.1"/>
    </source>
</evidence>
<reference evidence="3" key="1">
    <citation type="submission" date="2023-06" db="EMBL/GenBank/DDBJ databases">
        <title>MT1 and MT2 Draft Genomes of Novel Species.</title>
        <authorList>
            <person name="Venkateswaran K."/>
        </authorList>
    </citation>
    <scope>NUCLEOTIDE SEQUENCE</scope>
    <source>
        <strain evidence="3">IIF3SC-B10</strain>
    </source>
</reference>
<keyword evidence="4" id="KW-1185">Reference proteome</keyword>
<proteinExistence type="predicted"/>
<sequence length="104" mass="11623">MKLTSPERLKTFVITQEDVEASRKGRPIDPRKIPQRELSRRIGASHSLIYQLTSGRNRTCTPETAERIAEVLGVDVTVLFDPIEPTATRQNGPRQASNRQVVAA</sequence>
<organism evidence="3 4">
    <name type="scientific">Arthrobacter burdickii</name>
    <dbReference type="NCBI Taxonomy" id="3035920"/>
    <lineage>
        <taxon>Bacteria</taxon>
        <taxon>Bacillati</taxon>
        <taxon>Actinomycetota</taxon>
        <taxon>Actinomycetes</taxon>
        <taxon>Micrococcales</taxon>
        <taxon>Micrococcaceae</taxon>
        <taxon>Arthrobacter</taxon>
    </lineage>
</organism>
<evidence type="ECO:0000259" key="2">
    <source>
        <dbReference type="PROSITE" id="PS50943"/>
    </source>
</evidence>
<dbReference type="EMBL" id="JAROCG010000001">
    <property type="protein sequence ID" value="MDN4611916.1"/>
    <property type="molecule type" value="Genomic_DNA"/>
</dbReference>
<dbReference type="SUPFAM" id="SSF47413">
    <property type="entry name" value="lambda repressor-like DNA-binding domains"/>
    <property type="match status" value="1"/>
</dbReference>
<dbReference type="Pfam" id="PF01381">
    <property type="entry name" value="HTH_3"/>
    <property type="match status" value="1"/>
</dbReference>
<dbReference type="PROSITE" id="PS50943">
    <property type="entry name" value="HTH_CROC1"/>
    <property type="match status" value="1"/>
</dbReference>
<dbReference type="CDD" id="cd00093">
    <property type="entry name" value="HTH_XRE"/>
    <property type="match status" value="1"/>
</dbReference>
<dbReference type="Gene3D" id="1.10.260.40">
    <property type="entry name" value="lambda repressor-like DNA-binding domains"/>
    <property type="match status" value="1"/>
</dbReference>
<accession>A0ABT8K3A3</accession>
<feature type="domain" description="HTH cro/C1-type" evidence="2">
    <location>
        <begin position="31"/>
        <end position="79"/>
    </location>
</feature>